<organism evidence="1">
    <name type="scientific">Ganoderma lingzhi</name>
    <dbReference type="NCBI Taxonomy" id="1233435"/>
    <lineage>
        <taxon>Eukaryota</taxon>
        <taxon>Fungi</taxon>
        <taxon>Dikarya</taxon>
        <taxon>Basidiomycota</taxon>
        <taxon>Agaricomycotina</taxon>
        <taxon>Agaricomycetes</taxon>
        <taxon>Polyporales</taxon>
        <taxon>Polyporaceae</taxon>
        <taxon>Ganoderma</taxon>
    </lineage>
</organism>
<dbReference type="Gene3D" id="3.40.1440.10">
    <property type="entry name" value="GIY-YIG endonuclease"/>
    <property type="match status" value="1"/>
</dbReference>
<sequence>MSINFIWWTLKTKILQIISRSAYNAKVRSKLNGYIGGTNTSIAGVYIWPNLKTGEQNIGSSINLYTRLISYFKPSILNEGNRLINQSMKTFRIDNFKLDIYVKMIKNKNSCAIS</sequence>
<protein>
    <recommendedName>
        <fullName evidence="2">LAGLIDADG endonuclease</fullName>
    </recommendedName>
</protein>
<reference evidence="1" key="1">
    <citation type="submission" date="2020-07" db="EMBL/GenBank/DDBJ databases">
        <title>Intraspecific comparison of mitochondrial genomes reveal the intron evolution in the important medicinal fungus Ganoderma lingzhi.</title>
        <authorList>
            <person name="Meng G."/>
        </authorList>
    </citation>
    <scope>NUCLEOTIDE SEQUENCE</scope>
</reference>
<dbReference type="GeneID" id="71885801"/>
<dbReference type="RefSeq" id="YP_010352171.1">
    <property type="nucleotide sequence ID" value="NC_062658.1"/>
</dbReference>
<dbReference type="AlphaFoldDB" id="A0A8K1V1L2"/>
<evidence type="ECO:0000313" key="1">
    <source>
        <dbReference type="EMBL" id="UDY67668.1"/>
    </source>
</evidence>
<name>A0A8K1V1L2_9APHY</name>
<evidence type="ECO:0008006" key="2">
    <source>
        <dbReference type="Google" id="ProtNLM"/>
    </source>
</evidence>
<keyword evidence="1" id="KW-0496">Mitochondrion</keyword>
<dbReference type="EMBL" id="MT765267">
    <property type="protein sequence ID" value="UDY67668.1"/>
    <property type="molecule type" value="Genomic_DNA"/>
</dbReference>
<dbReference type="InterPro" id="IPR035901">
    <property type="entry name" value="GIY-YIG_endonuc_sf"/>
</dbReference>
<dbReference type="SUPFAM" id="SSF82771">
    <property type="entry name" value="GIY-YIG endonuclease"/>
    <property type="match status" value="1"/>
</dbReference>
<dbReference type="EMBL" id="MT765268">
    <property type="protein sequence ID" value="UDY67702.1"/>
    <property type="molecule type" value="Genomic_DNA"/>
</dbReference>
<geneLocation type="mitochondrion" evidence="1"/>
<gene>
    <name evidence="1" type="primary">orf114</name>
</gene>
<accession>A0A8K1V1L2</accession>
<proteinExistence type="predicted"/>